<proteinExistence type="predicted"/>
<evidence type="ECO:0000256" key="1">
    <source>
        <dbReference type="ARBA" id="ARBA00022614"/>
    </source>
</evidence>
<dbReference type="GO" id="GO:0090090">
    <property type="term" value="P:negative regulation of canonical Wnt signaling pathway"/>
    <property type="evidence" value="ECO:0007669"/>
    <property type="project" value="TreeGrafter"/>
</dbReference>
<evidence type="ECO:0000313" key="5">
    <source>
        <dbReference type="EMBL" id="CAD7648342.1"/>
    </source>
</evidence>
<keyword evidence="3" id="KW-0677">Repeat</keyword>
<gene>
    <name evidence="5" type="ORF">ONB1V03_LOCUS6707</name>
</gene>
<protein>
    <submittedName>
        <fullName evidence="5">Uncharacterized protein</fullName>
    </submittedName>
</protein>
<evidence type="ECO:0000256" key="2">
    <source>
        <dbReference type="ARBA" id="ARBA00022729"/>
    </source>
</evidence>
<feature type="signal peptide" evidence="4">
    <location>
        <begin position="1"/>
        <end position="26"/>
    </location>
</feature>
<evidence type="ECO:0000256" key="4">
    <source>
        <dbReference type="SAM" id="SignalP"/>
    </source>
</evidence>
<feature type="chain" id="PRO_5035680916" evidence="4">
    <location>
        <begin position="27"/>
        <end position="325"/>
    </location>
</feature>
<dbReference type="Gene3D" id="3.80.10.10">
    <property type="entry name" value="Ribonuclease Inhibitor"/>
    <property type="match status" value="1"/>
</dbReference>
<evidence type="ECO:0000256" key="3">
    <source>
        <dbReference type="ARBA" id="ARBA00022737"/>
    </source>
</evidence>
<evidence type="ECO:0000313" key="6">
    <source>
        <dbReference type="Proteomes" id="UP000728032"/>
    </source>
</evidence>
<dbReference type="Pfam" id="PF13306">
    <property type="entry name" value="LRR_5"/>
    <property type="match status" value="1"/>
</dbReference>
<dbReference type="InterPro" id="IPR052286">
    <property type="entry name" value="Wnt_signaling_inhibitor"/>
</dbReference>
<dbReference type="Proteomes" id="UP000728032">
    <property type="component" value="Unassembled WGS sequence"/>
</dbReference>
<keyword evidence="6" id="KW-1185">Reference proteome</keyword>
<dbReference type="InterPro" id="IPR032675">
    <property type="entry name" value="LRR_dom_sf"/>
</dbReference>
<dbReference type="AlphaFoldDB" id="A0A7R9QJP9"/>
<dbReference type="EMBL" id="CAJPVJ010003124">
    <property type="protein sequence ID" value="CAG2167195.1"/>
    <property type="molecule type" value="Genomic_DNA"/>
</dbReference>
<reference evidence="5" key="1">
    <citation type="submission" date="2020-11" db="EMBL/GenBank/DDBJ databases">
        <authorList>
            <person name="Tran Van P."/>
        </authorList>
    </citation>
    <scope>NUCLEOTIDE SEQUENCE</scope>
</reference>
<name>A0A7R9QJP9_9ACAR</name>
<keyword evidence="2 4" id="KW-0732">Signal</keyword>
<dbReference type="PANTHER" id="PTHR24364:SF18">
    <property type="entry name" value="LP06937P"/>
    <property type="match status" value="1"/>
</dbReference>
<dbReference type="PANTHER" id="PTHR24364">
    <property type="entry name" value="LP06937P"/>
    <property type="match status" value="1"/>
</dbReference>
<dbReference type="InterPro" id="IPR026906">
    <property type="entry name" value="LRR_5"/>
</dbReference>
<dbReference type="SUPFAM" id="SSF52058">
    <property type="entry name" value="L domain-like"/>
    <property type="match status" value="1"/>
</dbReference>
<organism evidence="5">
    <name type="scientific">Oppiella nova</name>
    <dbReference type="NCBI Taxonomy" id="334625"/>
    <lineage>
        <taxon>Eukaryota</taxon>
        <taxon>Metazoa</taxon>
        <taxon>Ecdysozoa</taxon>
        <taxon>Arthropoda</taxon>
        <taxon>Chelicerata</taxon>
        <taxon>Arachnida</taxon>
        <taxon>Acari</taxon>
        <taxon>Acariformes</taxon>
        <taxon>Sarcoptiformes</taxon>
        <taxon>Oribatida</taxon>
        <taxon>Brachypylina</taxon>
        <taxon>Oppioidea</taxon>
        <taxon>Oppiidae</taxon>
        <taxon>Oppiella</taxon>
    </lineage>
</organism>
<dbReference type="GO" id="GO:0005886">
    <property type="term" value="C:plasma membrane"/>
    <property type="evidence" value="ECO:0007669"/>
    <property type="project" value="TreeGrafter"/>
</dbReference>
<dbReference type="EMBL" id="OC917949">
    <property type="protein sequence ID" value="CAD7648342.1"/>
    <property type="molecule type" value="Genomic_DNA"/>
</dbReference>
<keyword evidence="1" id="KW-0433">Leucine-rich repeat</keyword>
<sequence length="325" mass="37229">MSSTADTILGYNILILLAVVTTGILAGECPSDPKILAPCECKPFNETFNYINCAEYVELDVLGVFKNLSKALEGKTKQFYQIRFSNKLIEYLPANAFADIEFQEVYVSFASRMTRFHANALNGTRNTVTKLIVERSPIEDNNGTDDNDLFKAVRQLTRLKQFELSWSHVTEIPAGAFQSHPTLERLKFYDNLQMIKVGQQAFSQLKNLFYISIETSDINAISGEAFSQESDEREFIVRLDGNDKAVFPPEAFQAIKRPVNLHLTKDDLSPYDFHYIPESTYKPFLDQHPKHRIFSTLGSGDCSDKRNDWLRNRNPKQWFDENCSY</sequence>
<accession>A0A7R9QJP9</accession>
<dbReference type="OrthoDB" id="546383at2759"/>